<comment type="caution">
    <text evidence="1">The sequence shown here is derived from an EMBL/GenBank/DDBJ whole genome shotgun (WGS) entry which is preliminary data.</text>
</comment>
<sequence>MDAVIIAVSQPFRYEVSTYFKHREVSVHQLMKRTWDYFPEPWDRFVKELRARVIQDPEKLKLALMSMQLESYDDTFIEEMKPIFVSRMPKRSIKGQIHDDTLRRPRGITDDGLVRTVTKTRLENISFDKNGDFPMFGKESDPRTYQAIKQRYLESGRKQ</sequence>
<evidence type="ECO:0000313" key="2">
    <source>
        <dbReference type="Proteomes" id="UP000319716"/>
    </source>
</evidence>
<name>A0A4Y1ZIM8_9BACL</name>
<reference evidence="1 2" key="1">
    <citation type="submission" date="2017-11" db="EMBL/GenBank/DDBJ databases">
        <title>Draft Genome Sequence of Sporolactobacillus inulinus NBRC 111894 Isolated from Koso, a Japanese Sugar-Vegetable Fermented Beverage.</title>
        <authorList>
            <person name="Chiou T.Y."/>
            <person name="Oshima K."/>
            <person name="Suda W."/>
            <person name="Hattori M."/>
            <person name="Takahashi T."/>
        </authorList>
    </citation>
    <scope>NUCLEOTIDE SEQUENCE [LARGE SCALE GENOMIC DNA]</scope>
    <source>
        <strain evidence="1 2">NBRC111894</strain>
    </source>
</reference>
<dbReference type="AlphaFoldDB" id="A0A4Y1ZIM8"/>
<proteinExistence type="predicted"/>
<accession>A0A4Y1ZIM8</accession>
<dbReference type="EMBL" id="BEXB01000062">
    <property type="protein sequence ID" value="GAY78784.1"/>
    <property type="molecule type" value="Genomic_DNA"/>
</dbReference>
<gene>
    <name evidence="1" type="ORF">NBRC111894_4338</name>
</gene>
<evidence type="ECO:0000313" key="1">
    <source>
        <dbReference type="EMBL" id="GAY78784.1"/>
    </source>
</evidence>
<dbReference type="Proteomes" id="UP000319716">
    <property type="component" value="Unassembled WGS sequence"/>
</dbReference>
<protein>
    <submittedName>
        <fullName evidence="1">Uncharacterized protein</fullName>
    </submittedName>
</protein>
<organism evidence="1 2">
    <name type="scientific">Sporolactobacillus inulinus</name>
    <dbReference type="NCBI Taxonomy" id="2078"/>
    <lineage>
        <taxon>Bacteria</taxon>
        <taxon>Bacillati</taxon>
        <taxon>Bacillota</taxon>
        <taxon>Bacilli</taxon>
        <taxon>Bacillales</taxon>
        <taxon>Sporolactobacillaceae</taxon>
        <taxon>Sporolactobacillus</taxon>
    </lineage>
</organism>